<reference evidence="2 3" key="1">
    <citation type="submission" date="2024-11" db="EMBL/GenBank/DDBJ databases">
        <title>A near-complete genome assembly of Cinchona calisaya.</title>
        <authorList>
            <person name="Lian D.C."/>
            <person name="Zhao X.W."/>
            <person name="Wei L."/>
        </authorList>
    </citation>
    <scope>NUCLEOTIDE SEQUENCE [LARGE SCALE GENOMIC DNA]</scope>
    <source>
        <tissue evidence="2">Nenye</tissue>
    </source>
</reference>
<accession>A0ABD2Z328</accession>
<evidence type="ECO:0000313" key="3">
    <source>
        <dbReference type="Proteomes" id="UP001630127"/>
    </source>
</evidence>
<evidence type="ECO:0000313" key="2">
    <source>
        <dbReference type="EMBL" id="KAL3513898.1"/>
    </source>
</evidence>
<dbReference type="InterPro" id="IPR046341">
    <property type="entry name" value="SET_dom_sf"/>
</dbReference>
<name>A0ABD2Z328_9GENT</name>
<proteinExistence type="predicted"/>
<comment type="caution">
    <text evidence="2">The sequence shown here is derived from an EMBL/GenBank/DDBJ whole genome shotgun (WGS) entry which is preliminary data.</text>
</comment>
<dbReference type="Gene3D" id="6.10.140.2220">
    <property type="match status" value="1"/>
</dbReference>
<dbReference type="PANTHER" id="PTHR47780">
    <property type="entry name" value="PROTEIN SET DOMAIN GROUP 41"/>
    <property type="match status" value="1"/>
</dbReference>
<dbReference type="Pfam" id="PF00856">
    <property type="entry name" value="SET"/>
    <property type="match status" value="1"/>
</dbReference>
<dbReference type="SUPFAM" id="SSF82199">
    <property type="entry name" value="SET domain"/>
    <property type="match status" value="1"/>
</dbReference>
<dbReference type="InterPro" id="IPR001214">
    <property type="entry name" value="SET_dom"/>
</dbReference>
<dbReference type="CDD" id="cd20071">
    <property type="entry name" value="SET_SMYD"/>
    <property type="match status" value="1"/>
</dbReference>
<keyword evidence="3" id="KW-1185">Reference proteome</keyword>
<dbReference type="Gene3D" id="2.170.270.10">
    <property type="entry name" value="SET domain"/>
    <property type="match status" value="1"/>
</dbReference>
<dbReference type="PANTHER" id="PTHR47780:SF1">
    <property type="entry name" value="PROTEIN SET DOMAIN GROUP 41"/>
    <property type="match status" value="1"/>
</dbReference>
<organism evidence="2 3">
    <name type="scientific">Cinchona calisaya</name>
    <dbReference type="NCBI Taxonomy" id="153742"/>
    <lineage>
        <taxon>Eukaryota</taxon>
        <taxon>Viridiplantae</taxon>
        <taxon>Streptophyta</taxon>
        <taxon>Embryophyta</taxon>
        <taxon>Tracheophyta</taxon>
        <taxon>Spermatophyta</taxon>
        <taxon>Magnoliopsida</taxon>
        <taxon>eudicotyledons</taxon>
        <taxon>Gunneridae</taxon>
        <taxon>Pentapetalae</taxon>
        <taxon>asterids</taxon>
        <taxon>lamiids</taxon>
        <taxon>Gentianales</taxon>
        <taxon>Rubiaceae</taxon>
        <taxon>Cinchonoideae</taxon>
        <taxon>Cinchoneae</taxon>
        <taxon>Cinchona</taxon>
    </lineage>
</organism>
<protein>
    <recommendedName>
        <fullName evidence="1">SET domain-containing protein</fullName>
    </recommendedName>
</protein>
<gene>
    <name evidence="2" type="ORF">ACH5RR_026615</name>
</gene>
<dbReference type="EMBL" id="JBJUIK010000011">
    <property type="protein sequence ID" value="KAL3513898.1"/>
    <property type="molecule type" value="Genomic_DNA"/>
</dbReference>
<feature type="domain" description="SET" evidence="1">
    <location>
        <begin position="206"/>
        <end position="292"/>
    </location>
</feature>
<dbReference type="AlphaFoldDB" id="A0ABD2Z328"/>
<dbReference type="Proteomes" id="UP001630127">
    <property type="component" value="Unassembled WGS sequence"/>
</dbReference>
<evidence type="ECO:0000259" key="1">
    <source>
        <dbReference type="Pfam" id="PF00856"/>
    </source>
</evidence>
<sequence>MTERMEMRAGKGIGVGEDLTPPLPPLAFSLYDSFLLSHCSACSLPLSISHFTPTPPTNLPSYPSHPALLRYCSPFCSSLDSPLHYFSSEHLLLLSQSPPSTCPPLHHGGDSSHLRLSLRLLHILFEKNQQNDAAAIAQLDRIGGLITNYGKFEDHDVLGMVREVARAMTTVLAGKLDGDGKVEEAVMCLVLSNAVEVQDKNGRNVGIAVYDWRFSWINHSCSPNACYRFTTIVTPLEVERESPRHLRIYPAATDGGGGGGACDSKRSEGYGPRIVIRSIKEIKEDEEVTIGYTDLLQPKEMRQSELFTKYQFNCCCKRCTATPATYVDRALQKISVYSLDGQNVAFEGDFYGCKATEKLMDSIDSAIDEYLTFNNPESCCEELEELLMHGHLYEQLIPKPGKSQQYVRLHEFHHLSLQAYTTLASAYRVRASDLLAHNVENHQHQVEAFCMSRISAAYSLLLAAVSHHLFLSESSIIASVANAWKNAGESLVYFSRSSIWHSFSNLEPSVLENSSILSHKCYRTVQLDGFVANSPTSSEDQYVNHGEISRQFLNCIVNLTAKIWTFLTCEGRHPQEVKDLIDFRCLLRVESSVDPETCLTCRDTGSVSRLEADEHQHTNQERMNLFQLGVHCLLYGSYLSSVCFGQHSQLTCEVVNLLRDCLRNPTTT</sequence>
<dbReference type="Gene3D" id="1.10.220.160">
    <property type="match status" value="1"/>
</dbReference>